<evidence type="ECO:0000313" key="2">
    <source>
        <dbReference type="EMBL" id="EJW72268.1"/>
    </source>
</evidence>
<gene>
    <name evidence="2" type="ORF">WUBG_16828</name>
</gene>
<feature type="non-terminal residue" evidence="2">
    <location>
        <position position="1"/>
    </location>
</feature>
<feature type="chain" id="PRO_5003823066" evidence="1">
    <location>
        <begin position="21"/>
        <end position="77"/>
    </location>
</feature>
<keyword evidence="1" id="KW-0732">Signal</keyword>
<dbReference type="Proteomes" id="UP000004810">
    <property type="component" value="Unassembled WGS sequence"/>
</dbReference>
<evidence type="ECO:0000256" key="1">
    <source>
        <dbReference type="SAM" id="SignalP"/>
    </source>
</evidence>
<protein>
    <submittedName>
        <fullName evidence="2">Uncharacterized protein</fullName>
    </submittedName>
</protein>
<proteinExistence type="predicted"/>
<reference evidence="3" key="1">
    <citation type="submission" date="2012-08" db="EMBL/GenBank/DDBJ databases">
        <title>The Genome Sequence of Wuchereria bancrofti.</title>
        <authorList>
            <person name="Nutman T.B."/>
            <person name="Fink D.L."/>
            <person name="Russ C."/>
            <person name="Young S."/>
            <person name="Zeng Q."/>
            <person name="Koehrsen M."/>
            <person name="Alvarado L."/>
            <person name="Berlin A."/>
            <person name="Chapman S.B."/>
            <person name="Chen Z."/>
            <person name="Freedman E."/>
            <person name="Gellesch M."/>
            <person name="Goldberg J."/>
            <person name="Griggs A."/>
            <person name="Gujja S."/>
            <person name="Heilman E.R."/>
            <person name="Heiman D."/>
            <person name="Hepburn T."/>
            <person name="Howarth C."/>
            <person name="Jen D."/>
            <person name="Larson L."/>
            <person name="Lewis B."/>
            <person name="Mehta T."/>
            <person name="Park D."/>
            <person name="Pearson M."/>
            <person name="Roberts A."/>
            <person name="Saif S."/>
            <person name="Shea T."/>
            <person name="Shenoy N."/>
            <person name="Sisk P."/>
            <person name="Stolte C."/>
            <person name="Sykes S."/>
            <person name="Walk T."/>
            <person name="White J."/>
            <person name="Yandava C."/>
            <person name="Haas B."/>
            <person name="Henn M.R."/>
            <person name="Nusbaum C."/>
            <person name="Birren B."/>
        </authorList>
    </citation>
    <scope>NUCLEOTIDE SEQUENCE [LARGE SCALE GENOMIC DNA]</scope>
    <source>
        <strain evidence="3">NA</strain>
    </source>
</reference>
<organism evidence="2 3">
    <name type="scientific">Wuchereria bancrofti</name>
    <dbReference type="NCBI Taxonomy" id="6293"/>
    <lineage>
        <taxon>Eukaryota</taxon>
        <taxon>Metazoa</taxon>
        <taxon>Ecdysozoa</taxon>
        <taxon>Nematoda</taxon>
        <taxon>Chromadorea</taxon>
        <taxon>Rhabditida</taxon>
        <taxon>Spirurina</taxon>
        <taxon>Spiruromorpha</taxon>
        <taxon>Filarioidea</taxon>
        <taxon>Onchocercidae</taxon>
        <taxon>Wuchereria</taxon>
    </lineage>
</organism>
<accession>J9DRJ5</accession>
<dbReference type="AlphaFoldDB" id="J9DRJ5"/>
<comment type="caution">
    <text evidence="2">The sequence shown here is derived from an EMBL/GenBank/DDBJ whole genome shotgun (WGS) entry which is preliminary data.</text>
</comment>
<sequence>FLYFVVESGLLAWIIQNALSISGVSPDLHFCPPCKFNFLNLDFRKAATLVLISSLGHVTPDRLSFSYNYGCNMQFLE</sequence>
<name>J9DRJ5_WUCBA</name>
<evidence type="ECO:0000313" key="3">
    <source>
        <dbReference type="Proteomes" id="UP000004810"/>
    </source>
</evidence>
<feature type="signal peptide" evidence="1">
    <location>
        <begin position="1"/>
        <end position="20"/>
    </location>
</feature>
<dbReference type="EMBL" id="ADBV01016544">
    <property type="protein sequence ID" value="EJW72268.1"/>
    <property type="molecule type" value="Genomic_DNA"/>
</dbReference>